<dbReference type="Gene3D" id="3.40.50.1240">
    <property type="entry name" value="Phosphoglycerate mutase-like"/>
    <property type="match status" value="1"/>
</dbReference>
<dbReference type="Pfam" id="PF00300">
    <property type="entry name" value="His_Phos_1"/>
    <property type="match status" value="1"/>
</dbReference>
<gene>
    <name evidence="1" type="ORF">LOC71_16830</name>
</gene>
<dbReference type="SUPFAM" id="SSF53254">
    <property type="entry name" value="Phosphoglycerate mutase-like"/>
    <property type="match status" value="1"/>
</dbReference>
<reference evidence="1" key="1">
    <citation type="submission" date="2021-11" db="EMBL/GenBank/DDBJ databases">
        <title>Genome sequence.</title>
        <authorList>
            <person name="Sun Q."/>
        </authorList>
    </citation>
    <scope>NUCLEOTIDE SEQUENCE</scope>
    <source>
        <strain evidence="1">JC740</strain>
    </source>
</reference>
<dbReference type="InterPro" id="IPR029033">
    <property type="entry name" value="His_PPase_superfam"/>
</dbReference>
<dbReference type="EMBL" id="JAJKFW010000025">
    <property type="protein sequence ID" value="MCC9643949.1"/>
    <property type="molecule type" value="Genomic_DNA"/>
</dbReference>
<proteinExistence type="predicted"/>
<dbReference type="PANTHER" id="PTHR47623">
    <property type="entry name" value="OS09G0287300 PROTEIN"/>
    <property type="match status" value="1"/>
</dbReference>
<dbReference type="PANTHER" id="PTHR47623:SF1">
    <property type="entry name" value="OS09G0287300 PROTEIN"/>
    <property type="match status" value="1"/>
</dbReference>
<protein>
    <submittedName>
        <fullName evidence="1">Histidine phosphatase family protein</fullName>
    </submittedName>
</protein>
<organism evidence="1 2">
    <name type="scientific">Rhodopirellula halodulae</name>
    <dbReference type="NCBI Taxonomy" id="2894198"/>
    <lineage>
        <taxon>Bacteria</taxon>
        <taxon>Pseudomonadati</taxon>
        <taxon>Planctomycetota</taxon>
        <taxon>Planctomycetia</taxon>
        <taxon>Pirellulales</taxon>
        <taxon>Pirellulaceae</taxon>
        <taxon>Rhodopirellula</taxon>
    </lineage>
</organism>
<dbReference type="InterPro" id="IPR013078">
    <property type="entry name" value="His_Pase_superF_clade-1"/>
</dbReference>
<evidence type="ECO:0000313" key="2">
    <source>
        <dbReference type="Proteomes" id="UP001430306"/>
    </source>
</evidence>
<sequence>MRLILMRHAKSDWADASLDDHDRPLNARGRRDAPRMAGWMEENGCRPDFVLSSDSKRTRETFSFLEARWGQSVPVHFSSKLYLASAPRIREIIQSTSEWLSGDQDESIQMPETLLVLGHNPGISTAASELLGHACGLPTAALVIWTCQIDSWARELTLSNCKLLDSMRPKQLP</sequence>
<accession>A0ABS8NK79</accession>
<dbReference type="RefSeq" id="WP_230274966.1">
    <property type="nucleotide sequence ID" value="NZ_JAJKFW010000025.1"/>
</dbReference>
<comment type="caution">
    <text evidence="1">The sequence shown here is derived from an EMBL/GenBank/DDBJ whole genome shotgun (WGS) entry which is preliminary data.</text>
</comment>
<evidence type="ECO:0000313" key="1">
    <source>
        <dbReference type="EMBL" id="MCC9643949.1"/>
    </source>
</evidence>
<keyword evidence="2" id="KW-1185">Reference proteome</keyword>
<name>A0ABS8NK79_9BACT</name>
<dbReference type="CDD" id="cd07067">
    <property type="entry name" value="HP_PGM_like"/>
    <property type="match status" value="1"/>
</dbReference>
<dbReference type="Proteomes" id="UP001430306">
    <property type="component" value="Unassembled WGS sequence"/>
</dbReference>
<dbReference type="SMART" id="SM00855">
    <property type="entry name" value="PGAM"/>
    <property type="match status" value="1"/>
</dbReference>